<proteinExistence type="predicted"/>
<keyword evidence="2" id="KW-1133">Transmembrane helix</keyword>
<evidence type="ECO:0008006" key="5">
    <source>
        <dbReference type="Google" id="ProtNLM"/>
    </source>
</evidence>
<feature type="transmembrane region" description="Helical" evidence="2">
    <location>
        <begin position="133"/>
        <end position="154"/>
    </location>
</feature>
<evidence type="ECO:0000313" key="4">
    <source>
        <dbReference type="Proteomes" id="UP000031890"/>
    </source>
</evidence>
<dbReference type="Proteomes" id="UP000031890">
    <property type="component" value="Chromosome"/>
</dbReference>
<feature type="compositionally biased region" description="Gly residues" evidence="1">
    <location>
        <begin position="44"/>
        <end position="64"/>
    </location>
</feature>
<name>A0A0B6F1T8_9CORY</name>
<dbReference type="OrthoDB" id="4423941at2"/>
<organism evidence="3 4">
    <name type="scientific">Corynebacterium singulare</name>
    <dbReference type="NCBI Taxonomy" id="161899"/>
    <lineage>
        <taxon>Bacteria</taxon>
        <taxon>Bacillati</taxon>
        <taxon>Actinomycetota</taxon>
        <taxon>Actinomycetes</taxon>
        <taxon>Mycobacteriales</taxon>
        <taxon>Corynebacteriaceae</taxon>
        <taxon>Corynebacterium</taxon>
    </lineage>
</organism>
<feature type="transmembrane region" description="Helical" evidence="2">
    <location>
        <begin position="315"/>
        <end position="341"/>
    </location>
</feature>
<feature type="transmembrane region" description="Helical" evidence="2">
    <location>
        <begin position="166"/>
        <end position="190"/>
    </location>
</feature>
<dbReference type="EMBL" id="CP010827">
    <property type="protein sequence ID" value="AJI79129.1"/>
    <property type="molecule type" value="Genomic_DNA"/>
</dbReference>
<dbReference type="AlphaFoldDB" id="A0A0B6F1T8"/>
<reference evidence="3 4" key="1">
    <citation type="journal article" date="2015" name="Genome Announc.">
        <title>Complete Genome Sequence and Annotation of Corynebacterium singulare DSM 44357, Isolated from a Human Semen Specimen.</title>
        <authorList>
            <person name="Merten M."/>
            <person name="Brinkrolf K."/>
            <person name="Albersmeier A."/>
            <person name="Kutter Y."/>
            <person name="Ruckert C."/>
            <person name="Tauch A."/>
        </authorList>
    </citation>
    <scope>NUCLEOTIDE SEQUENCE [LARGE SCALE GENOMIC DNA]</scope>
    <source>
        <strain evidence="3">IBS B52218</strain>
    </source>
</reference>
<dbReference type="HOGENOM" id="CLU_051991_0_0_11"/>
<accession>A0A0B6F1T8</accession>
<evidence type="ECO:0000313" key="3">
    <source>
        <dbReference type="EMBL" id="AJI79129.1"/>
    </source>
</evidence>
<evidence type="ECO:0000256" key="1">
    <source>
        <dbReference type="SAM" id="MobiDB-lite"/>
    </source>
</evidence>
<dbReference type="KEGG" id="csx:CSING_08050"/>
<keyword evidence="2" id="KW-0472">Membrane</keyword>
<feature type="compositionally biased region" description="Low complexity" evidence="1">
    <location>
        <begin position="1"/>
        <end position="16"/>
    </location>
</feature>
<keyword evidence="2" id="KW-0812">Transmembrane</keyword>
<gene>
    <name evidence="3" type="ORF">CSING_08050</name>
</gene>
<dbReference type="RefSeq" id="WP_042531206.1">
    <property type="nucleotide sequence ID" value="NZ_CP010827.1"/>
</dbReference>
<feature type="transmembrane region" description="Helical" evidence="2">
    <location>
        <begin position="210"/>
        <end position="238"/>
    </location>
</feature>
<evidence type="ECO:0000256" key="2">
    <source>
        <dbReference type="SAM" id="Phobius"/>
    </source>
</evidence>
<feature type="transmembrane region" description="Helical" evidence="2">
    <location>
        <begin position="259"/>
        <end position="280"/>
    </location>
</feature>
<protein>
    <recommendedName>
        <fullName evidence="5">Integral membrane protein</fullName>
    </recommendedName>
</protein>
<sequence>MTNPFDPNSENNSSPNGFGGGVNNNGGLPRYEPTNHPEDQAGFGQPGGYGSNEGFGGSAYGGSSSGSDSFGVGQDYGGYGAYNAGQEGYAGAGYGGDSSYSGPGPQAGPAYTGPVSAVEAIKWGFNATLKNPLLWILGAVVVGLIQLVSQAGVNAAQNAEGDGVSVVFDLLSFVTSILSLVIGLVVYRLAYREIDTPKPTWGTLFQGVRWIQPFVVSLVLGLLAAIVIVALVVIAIVVGFGGLSASELDSLEQPSDGQVMTLVGSILGLLLVSFLVALFIQPFFVLMPWLAADTSSIGEAFSKGLKLGKDNYGHILLFIVLSALLFAASLITLGLALVVIAPAMQLATAHLCRQCQGRYAPAVQ</sequence>
<feature type="region of interest" description="Disordered" evidence="1">
    <location>
        <begin position="1"/>
        <end position="66"/>
    </location>
</feature>